<comment type="caution">
    <text evidence="1">The sequence shown here is derived from an EMBL/GenBank/DDBJ whole genome shotgun (WGS) entry which is preliminary data.</text>
</comment>
<proteinExistence type="predicted"/>
<accession>A0A9N9P8Z9</accession>
<evidence type="ECO:0000313" key="2">
    <source>
        <dbReference type="Proteomes" id="UP000789396"/>
    </source>
</evidence>
<name>A0A9N9P8Z9_9GLOM</name>
<dbReference type="Proteomes" id="UP000789396">
    <property type="component" value="Unassembled WGS sequence"/>
</dbReference>
<protein>
    <submittedName>
        <fullName evidence="1">7202_t:CDS:1</fullName>
    </submittedName>
</protein>
<feature type="non-terminal residue" evidence="1">
    <location>
        <position position="117"/>
    </location>
</feature>
<sequence>YHPTKSTQKIRSDTNMVNWEVFRKLDQDYIRKAHKLGFNVHRIVTCSNNLGTQISNDNTTMLSVPPEIMVNSSLSSTNSMTSISTMPIWDDNNHWFFMNDGTGTESEPGSTLPYLNS</sequence>
<keyword evidence="2" id="KW-1185">Reference proteome</keyword>
<dbReference type="EMBL" id="CAJVPZ010071829">
    <property type="protein sequence ID" value="CAG8800998.1"/>
    <property type="molecule type" value="Genomic_DNA"/>
</dbReference>
<gene>
    <name evidence="1" type="ORF">RFULGI_LOCUS17720</name>
</gene>
<feature type="non-terminal residue" evidence="1">
    <location>
        <position position="1"/>
    </location>
</feature>
<reference evidence="1" key="1">
    <citation type="submission" date="2021-06" db="EMBL/GenBank/DDBJ databases">
        <authorList>
            <person name="Kallberg Y."/>
            <person name="Tangrot J."/>
            <person name="Rosling A."/>
        </authorList>
    </citation>
    <scope>NUCLEOTIDE SEQUENCE</scope>
    <source>
        <strain evidence="1">IN212</strain>
    </source>
</reference>
<dbReference type="OrthoDB" id="10540166at2759"/>
<organism evidence="1 2">
    <name type="scientific">Racocetra fulgida</name>
    <dbReference type="NCBI Taxonomy" id="60492"/>
    <lineage>
        <taxon>Eukaryota</taxon>
        <taxon>Fungi</taxon>
        <taxon>Fungi incertae sedis</taxon>
        <taxon>Mucoromycota</taxon>
        <taxon>Glomeromycotina</taxon>
        <taxon>Glomeromycetes</taxon>
        <taxon>Diversisporales</taxon>
        <taxon>Gigasporaceae</taxon>
        <taxon>Racocetra</taxon>
    </lineage>
</organism>
<dbReference type="AlphaFoldDB" id="A0A9N9P8Z9"/>
<evidence type="ECO:0000313" key="1">
    <source>
        <dbReference type="EMBL" id="CAG8800998.1"/>
    </source>
</evidence>